<name>A0A4R2JKF8_9PSEU</name>
<reference evidence="1 2" key="1">
    <citation type="submission" date="2019-03" db="EMBL/GenBank/DDBJ databases">
        <title>Genomic Encyclopedia of Type Strains, Phase IV (KMG-IV): sequencing the most valuable type-strain genomes for metagenomic binning, comparative biology and taxonomic classification.</title>
        <authorList>
            <person name="Goeker M."/>
        </authorList>
    </citation>
    <scope>NUCLEOTIDE SEQUENCE [LARGE SCALE GENOMIC DNA]</scope>
    <source>
        <strain evidence="1 2">DSM 45934</strain>
    </source>
</reference>
<dbReference type="EMBL" id="SLWS01000004">
    <property type="protein sequence ID" value="TCO59297.1"/>
    <property type="molecule type" value="Genomic_DNA"/>
</dbReference>
<comment type="caution">
    <text evidence="1">The sequence shown here is derived from an EMBL/GenBank/DDBJ whole genome shotgun (WGS) entry which is preliminary data.</text>
</comment>
<evidence type="ECO:0000313" key="1">
    <source>
        <dbReference type="EMBL" id="TCO59297.1"/>
    </source>
</evidence>
<gene>
    <name evidence="1" type="ORF">EV192_104138</name>
</gene>
<dbReference type="Proteomes" id="UP000295680">
    <property type="component" value="Unassembled WGS sequence"/>
</dbReference>
<accession>A0A4R2JKF8</accession>
<evidence type="ECO:0000313" key="2">
    <source>
        <dbReference type="Proteomes" id="UP000295680"/>
    </source>
</evidence>
<dbReference type="RefSeq" id="WP_165960471.1">
    <property type="nucleotide sequence ID" value="NZ_SLWS01000004.1"/>
</dbReference>
<proteinExistence type="predicted"/>
<sequence length="45" mass="4596">MNGLRWWGVWLTVQGAGSVNELVAALAEIPGVLSVSGDDANSLAA</sequence>
<dbReference type="AlphaFoldDB" id="A0A4R2JKF8"/>
<keyword evidence="2" id="KW-1185">Reference proteome</keyword>
<organism evidence="1 2">
    <name type="scientific">Actinocrispum wychmicini</name>
    <dbReference type="NCBI Taxonomy" id="1213861"/>
    <lineage>
        <taxon>Bacteria</taxon>
        <taxon>Bacillati</taxon>
        <taxon>Actinomycetota</taxon>
        <taxon>Actinomycetes</taxon>
        <taxon>Pseudonocardiales</taxon>
        <taxon>Pseudonocardiaceae</taxon>
        <taxon>Actinocrispum</taxon>
    </lineage>
</organism>
<protein>
    <submittedName>
        <fullName evidence="1">Uncharacterized protein</fullName>
    </submittedName>
</protein>